<dbReference type="KEGG" id="min:Minf_1278"/>
<protein>
    <submittedName>
        <fullName evidence="1">Putative proteasome component</fullName>
    </submittedName>
</protein>
<dbReference type="Pfam" id="PF03136">
    <property type="entry name" value="Pup_ligase"/>
    <property type="match status" value="1"/>
</dbReference>
<reference evidence="1 2" key="1">
    <citation type="journal article" date="2008" name="Biol. Direct">
        <title>Complete genome sequence of the extremely acidophilic methanotroph isolate V4, Methylacidiphilum infernorum, a representative of the bacterial phylum Verrucomicrobia.</title>
        <authorList>
            <person name="Hou S."/>
            <person name="Makarova K.S."/>
            <person name="Saw J.H."/>
            <person name="Senin P."/>
            <person name="Ly B.V."/>
            <person name="Zhou Z."/>
            <person name="Ren Y."/>
            <person name="Wang J."/>
            <person name="Galperin M.Y."/>
            <person name="Omelchenko M.V."/>
            <person name="Wolf Y.I."/>
            <person name="Yutin N."/>
            <person name="Koonin E.V."/>
            <person name="Stott M.B."/>
            <person name="Mountain B.W."/>
            <person name="Crowe M.A."/>
            <person name="Smirnova A.V."/>
            <person name="Dunfield P.F."/>
            <person name="Feng L."/>
            <person name="Wang L."/>
            <person name="Alam M."/>
        </authorList>
    </citation>
    <scope>NUCLEOTIDE SEQUENCE [LARGE SCALE GENOMIC DNA]</scope>
    <source>
        <strain evidence="2">Isolate V4</strain>
    </source>
</reference>
<dbReference type="GO" id="GO:0000502">
    <property type="term" value="C:proteasome complex"/>
    <property type="evidence" value="ECO:0007669"/>
    <property type="project" value="UniProtKB-KW"/>
</dbReference>
<dbReference type="PANTHER" id="PTHR42307:SF2">
    <property type="entry name" value="PUP DEAMIDASE_DEPUPYLASE"/>
    <property type="match status" value="1"/>
</dbReference>
<sequence length="471" mass="54171">MGWRIDISMRRIVGLETEYGCLFNQGTDLLSVPEQVKDYLILEKKMGLIDVHDRDYDEPAGNGGFLFNGGRLYIDMGHVEYCTSECKNLADLVASDYAGEKLLQTALDELGLSSKVSFIKNNIDHYTGATFGCHENYLIHRNAPLTQENVDSLLAFLAIRGLMVGSGRVGSVLSSRKYNKKEGKTVNFQVMQRADYIQTEIYEWVQFNRALINARDEPLSDPCRFRRLHLLLGDSNILPFSQALKVGSTALVLDLLECRKLPPIAFTDPVKTMRQVSHVASADLLIELADGRKWTPVEVLSEYYLQAQKLEEKDEDAYWILEAWEEVLEGLSGNQEKLIGKVDWITKKYLLESFCMKENIAWDDPWLDSLDLEYHQIDRKKNFVWLLPNTRYEDLNLPSWPQTNFIADPPRNTRAYVRSLLMKQLAKEKVSYVIDWDYVQIGNSKFYSLDDPFISVLPKTSKRPCFDTINW</sequence>
<dbReference type="Proteomes" id="UP000009149">
    <property type="component" value="Chromosome"/>
</dbReference>
<evidence type="ECO:0000313" key="2">
    <source>
        <dbReference type="Proteomes" id="UP000009149"/>
    </source>
</evidence>
<proteinExistence type="predicted"/>
<dbReference type="HOGENOM" id="CLU_040524_1_0_0"/>
<keyword evidence="1" id="KW-0647">Proteasome</keyword>
<accession>B3DVH9</accession>
<dbReference type="EMBL" id="CP000975">
    <property type="protein sequence ID" value="ACD83332.1"/>
    <property type="molecule type" value="Genomic_DNA"/>
</dbReference>
<gene>
    <name evidence="1" type="ordered locus">Minf_1278</name>
</gene>
<dbReference type="PANTHER" id="PTHR42307">
    <property type="entry name" value="PUP DEAMIDASE/DEPUPYLASE"/>
    <property type="match status" value="1"/>
</dbReference>
<dbReference type="STRING" id="481448.Minf_1278"/>
<dbReference type="InterPro" id="IPR004347">
    <property type="entry name" value="Pup_ligase/deamidase"/>
</dbReference>
<dbReference type="GO" id="GO:0070490">
    <property type="term" value="P:protein pupylation"/>
    <property type="evidence" value="ECO:0007669"/>
    <property type="project" value="TreeGrafter"/>
</dbReference>
<dbReference type="GO" id="GO:0010498">
    <property type="term" value="P:proteasomal protein catabolic process"/>
    <property type="evidence" value="ECO:0007669"/>
    <property type="project" value="InterPro"/>
</dbReference>
<evidence type="ECO:0000313" key="1">
    <source>
        <dbReference type="EMBL" id="ACD83332.1"/>
    </source>
</evidence>
<dbReference type="GO" id="GO:0019941">
    <property type="term" value="P:modification-dependent protein catabolic process"/>
    <property type="evidence" value="ECO:0007669"/>
    <property type="project" value="InterPro"/>
</dbReference>
<organism evidence="1 2">
    <name type="scientific">Methylacidiphilum infernorum (isolate V4)</name>
    <name type="common">Methylokorus infernorum (strain V4)</name>
    <dbReference type="NCBI Taxonomy" id="481448"/>
    <lineage>
        <taxon>Bacteria</taxon>
        <taxon>Pseudomonadati</taxon>
        <taxon>Verrucomicrobiota</taxon>
        <taxon>Methylacidiphilae</taxon>
        <taxon>Methylacidiphilales</taxon>
        <taxon>Methylacidiphilaceae</taxon>
        <taxon>Methylacidiphilum (ex Ratnadevi et al. 2023)</taxon>
    </lineage>
</organism>
<dbReference type="GO" id="GO:0005524">
    <property type="term" value="F:ATP binding"/>
    <property type="evidence" value="ECO:0007669"/>
    <property type="project" value="TreeGrafter"/>
</dbReference>
<dbReference type="eggNOG" id="COG4122">
    <property type="taxonomic scope" value="Bacteria"/>
</dbReference>
<dbReference type="AlphaFoldDB" id="B3DVH9"/>
<name>B3DVH9_METI4</name>